<reference evidence="3" key="1">
    <citation type="journal article" date="2017" name="Nat. Ecol. Evol.">
        <title>Genome expansion and lineage-specific genetic innovations in the forest pathogenic fungi Armillaria.</title>
        <authorList>
            <person name="Sipos G."/>
            <person name="Prasanna A.N."/>
            <person name="Walter M.C."/>
            <person name="O'Connor E."/>
            <person name="Balint B."/>
            <person name="Krizsan K."/>
            <person name="Kiss B."/>
            <person name="Hess J."/>
            <person name="Varga T."/>
            <person name="Slot J."/>
            <person name="Riley R."/>
            <person name="Boka B."/>
            <person name="Rigling D."/>
            <person name="Barry K."/>
            <person name="Lee J."/>
            <person name="Mihaltcheva S."/>
            <person name="LaButti K."/>
            <person name="Lipzen A."/>
            <person name="Waldron R."/>
            <person name="Moloney N.M."/>
            <person name="Sperisen C."/>
            <person name="Kredics L."/>
            <person name="Vagvoelgyi C."/>
            <person name="Patrignani A."/>
            <person name="Fitzpatrick D."/>
            <person name="Nagy I."/>
            <person name="Doyle S."/>
            <person name="Anderson J.B."/>
            <person name="Grigoriev I.V."/>
            <person name="Gueldener U."/>
            <person name="Muensterkoetter M."/>
            <person name="Nagy L.G."/>
        </authorList>
    </citation>
    <scope>NUCLEOTIDE SEQUENCE [LARGE SCALE GENOMIC DNA]</scope>
    <source>
        <strain evidence="3">C18/9</strain>
    </source>
</reference>
<evidence type="ECO:0000313" key="3">
    <source>
        <dbReference type="Proteomes" id="UP000219338"/>
    </source>
</evidence>
<name>A0A284S3G9_ARMOS</name>
<dbReference type="EMBL" id="FUEG01000029">
    <property type="protein sequence ID" value="SJL15560.1"/>
    <property type="molecule type" value="Genomic_DNA"/>
</dbReference>
<sequence>MKPARDCAVRCLVALDLLLFLFPFPPTFLERQSARTRNRIVPAACYDLDLDPAARISFDLKRTIIYASSLSRLRLGCSILIAAGVVVTKENSDIPHLYPVVYILAATSCITLRIVNGAILGWRAGS</sequence>
<organism evidence="2 3">
    <name type="scientific">Armillaria ostoyae</name>
    <name type="common">Armillaria root rot fungus</name>
    <dbReference type="NCBI Taxonomy" id="47428"/>
    <lineage>
        <taxon>Eukaryota</taxon>
        <taxon>Fungi</taxon>
        <taxon>Dikarya</taxon>
        <taxon>Basidiomycota</taxon>
        <taxon>Agaricomycotina</taxon>
        <taxon>Agaricomycetes</taxon>
        <taxon>Agaricomycetidae</taxon>
        <taxon>Agaricales</taxon>
        <taxon>Marasmiineae</taxon>
        <taxon>Physalacriaceae</taxon>
        <taxon>Armillaria</taxon>
    </lineage>
</organism>
<keyword evidence="1" id="KW-1133">Transmembrane helix</keyword>
<keyword evidence="3" id="KW-1185">Reference proteome</keyword>
<proteinExistence type="predicted"/>
<dbReference type="OrthoDB" id="10545092at2759"/>
<evidence type="ECO:0000313" key="2">
    <source>
        <dbReference type="EMBL" id="SJL15560.1"/>
    </source>
</evidence>
<keyword evidence="1" id="KW-0812">Transmembrane</keyword>
<feature type="transmembrane region" description="Helical" evidence="1">
    <location>
        <begin position="12"/>
        <end position="29"/>
    </location>
</feature>
<protein>
    <submittedName>
        <fullName evidence="2">Uncharacterized protein</fullName>
    </submittedName>
</protein>
<evidence type="ECO:0000256" key="1">
    <source>
        <dbReference type="SAM" id="Phobius"/>
    </source>
</evidence>
<keyword evidence="1" id="KW-0472">Membrane</keyword>
<accession>A0A284S3G9</accession>
<dbReference type="AlphaFoldDB" id="A0A284S3G9"/>
<dbReference type="Proteomes" id="UP000219338">
    <property type="component" value="Unassembled WGS sequence"/>
</dbReference>
<gene>
    <name evidence="2" type="ORF">ARMOST_19061</name>
</gene>
<feature type="transmembrane region" description="Helical" evidence="1">
    <location>
        <begin position="100"/>
        <end position="122"/>
    </location>
</feature>